<accession>A0AAV1ACJ5</accession>
<evidence type="ECO:0000313" key="1">
    <source>
        <dbReference type="EMBL" id="CAI8607991.1"/>
    </source>
</evidence>
<organism evidence="1 2">
    <name type="scientific">Vicia faba</name>
    <name type="common">Broad bean</name>
    <name type="synonym">Faba vulgaris</name>
    <dbReference type="NCBI Taxonomy" id="3906"/>
    <lineage>
        <taxon>Eukaryota</taxon>
        <taxon>Viridiplantae</taxon>
        <taxon>Streptophyta</taxon>
        <taxon>Embryophyta</taxon>
        <taxon>Tracheophyta</taxon>
        <taxon>Spermatophyta</taxon>
        <taxon>Magnoliopsida</taxon>
        <taxon>eudicotyledons</taxon>
        <taxon>Gunneridae</taxon>
        <taxon>Pentapetalae</taxon>
        <taxon>rosids</taxon>
        <taxon>fabids</taxon>
        <taxon>Fabales</taxon>
        <taxon>Fabaceae</taxon>
        <taxon>Papilionoideae</taxon>
        <taxon>50 kb inversion clade</taxon>
        <taxon>NPAAA clade</taxon>
        <taxon>Hologalegina</taxon>
        <taxon>IRL clade</taxon>
        <taxon>Fabeae</taxon>
        <taxon>Vicia</taxon>
    </lineage>
</organism>
<dbReference type="AlphaFoldDB" id="A0AAV1ACJ5"/>
<sequence length="90" mass="10286">MKIDTYPLRQEEALFLDPVDINMVEITEFPYDNMVEEGTRESPDVGLADVYPRPEEDLLDFLYHCKNKGLQACLCPRCGALTDKIAAENF</sequence>
<keyword evidence="2" id="KW-1185">Reference proteome</keyword>
<dbReference type="EMBL" id="OX451739">
    <property type="protein sequence ID" value="CAI8607991.1"/>
    <property type="molecule type" value="Genomic_DNA"/>
</dbReference>
<gene>
    <name evidence="1" type="ORF">VFH_IV063520</name>
</gene>
<dbReference type="Proteomes" id="UP001157006">
    <property type="component" value="Chromosome 4"/>
</dbReference>
<proteinExistence type="predicted"/>
<evidence type="ECO:0000313" key="2">
    <source>
        <dbReference type="Proteomes" id="UP001157006"/>
    </source>
</evidence>
<reference evidence="1 2" key="1">
    <citation type="submission" date="2023-01" db="EMBL/GenBank/DDBJ databases">
        <authorList>
            <person name="Kreplak J."/>
        </authorList>
    </citation>
    <scope>NUCLEOTIDE SEQUENCE [LARGE SCALE GENOMIC DNA]</scope>
</reference>
<name>A0AAV1ACJ5_VICFA</name>
<protein>
    <submittedName>
        <fullName evidence="1">Uncharacterized protein</fullName>
    </submittedName>
</protein>